<evidence type="ECO:0000256" key="5">
    <source>
        <dbReference type="ARBA" id="ARBA00022781"/>
    </source>
</evidence>
<comment type="similarity">
    <text evidence="1 12 13">Belongs to the ATPase B chain family.</text>
</comment>
<keyword evidence="14" id="KW-0175">Coiled coil</keyword>
<evidence type="ECO:0000256" key="3">
    <source>
        <dbReference type="ARBA" id="ARBA00022547"/>
    </source>
</evidence>
<dbReference type="InterPro" id="IPR050059">
    <property type="entry name" value="ATP_synthase_B_chain"/>
</dbReference>
<evidence type="ECO:0000256" key="13">
    <source>
        <dbReference type="RuleBase" id="RU003848"/>
    </source>
</evidence>
<evidence type="ECO:0000256" key="11">
    <source>
        <dbReference type="ARBA" id="ARBA00037847"/>
    </source>
</evidence>
<evidence type="ECO:0000313" key="16">
    <source>
        <dbReference type="Proteomes" id="UP000003175"/>
    </source>
</evidence>
<dbReference type="CDD" id="cd06503">
    <property type="entry name" value="ATP-synt_Fo_b"/>
    <property type="match status" value="1"/>
</dbReference>
<organism evidence="15 16">
    <name type="scientific">Selenomonas noxia F0398</name>
    <dbReference type="NCBI Taxonomy" id="702437"/>
    <lineage>
        <taxon>Bacteria</taxon>
        <taxon>Bacillati</taxon>
        <taxon>Bacillota</taxon>
        <taxon>Negativicutes</taxon>
        <taxon>Selenomonadales</taxon>
        <taxon>Selenomonadaceae</taxon>
        <taxon>Selenomonas</taxon>
    </lineage>
</organism>
<keyword evidence="2 12" id="KW-0813">Transport</keyword>
<comment type="subunit">
    <text evidence="12">F-type ATPases have 2 components, F(1) - the catalytic core - and F(0) - the membrane proton channel. F(1) has five subunits: alpha(3), beta(3), gamma(1), delta(1), epsilon(1). F(0) has three main subunits: a(1), b(2) and c(10-14). The alpha and beta chains form an alternating ring which encloses part of the gamma chain. F(1) is attached to F(0) by a central stalk formed by the gamma and epsilon chains, while a peripheral stalk is formed by the delta and b chains.</text>
</comment>
<comment type="function">
    <text evidence="10 12">F(1)F(0) ATP synthase produces ATP from ADP in the presence of a proton or sodium gradient. F-type ATPases consist of two structural domains, F(1) containing the extramembraneous catalytic core and F(0) containing the membrane proton channel, linked together by a central stalk and a peripheral stalk. During catalysis, ATP synthesis in the catalytic domain of F(1) is coupled via a rotary mechanism of the central stalk subunits to proton translocation.</text>
</comment>
<feature type="coiled-coil region" evidence="14">
    <location>
        <begin position="52"/>
        <end position="123"/>
    </location>
</feature>
<keyword evidence="4 12" id="KW-0812">Transmembrane</keyword>
<gene>
    <name evidence="12" type="primary">atpF</name>
    <name evidence="15" type="ORF">HMPREF9432_00591</name>
</gene>
<evidence type="ECO:0000256" key="2">
    <source>
        <dbReference type="ARBA" id="ARBA00022448"/>
    </source>
</evidence>
<sequence>MIETIQGIIDLNSTLPIQIINFLILVALLRAVAYKPVVRMMEERKAKIAESIEKADADAAAAAATLDEYKAQLAEARVKAQEIVDLAEKRASEERAASIQATKLEIEQMKKSAQEQMEQERAHAVEQLKGEVVTVALEAAGKIIQKNLTAADNDAIIGEFIAKLDADKIGDATC</sequence>
<dbReference type="GeneID" id="32475904"/>
<dbReference type="PANTHER" id="PTHR33445">
    <property type="entry name" value="ATP SYNTHASE SUBUNIT B', CHLOROPLASTIC"/>
    <property type="match status" value="1"/>
</dbReference>
<evidence type="ECO:0000256" key="14">
    <source>
        <dbReference type="SAM" id="Coils"/>
    </source>
</evidence>
<keyword evidence="6 12" id="KW-1133">Transmembrane helix</keyword>
<dbReference type="Proteomes" id="UP000003175">
    <property type="component" value="Unassembled WGS sequence"/>
</dbReference>
<protein>
    <recommendedName>
        <fullName evidence="12">ATP synthase subunit b</fullName>
    </recommendedName>
    <alternativeName>
        <fullName evidence="12">ATP synthase F(0) sector subunit b</fullName>
    </alternativeName>
    <alternativeName>
        <fullName evidence="12">ATPase subunit I</fullName>
    </alternativeName>
    <alternativeName>
        <fullName evidence="12">F-type ATPase subunit b</fullName>
        <shortName evidence="12">F-ATPase subunit b</shortName>
    </alternativeName>
</protein>
<evidence type="ECO:0000313" key="15">
    <source>
        <dbReference type="EMBL" id="EHG26090.1"/>
    </source>
</evidence>
<reference evidence="15 16" key="1">
    <citation type="submission" date="2011-08" db="EMBL/GenBank/DDBJ databases">
        <title>The Genome Sequence of Selenomonas noxia F0398.</title>
        <authorList>
            <consortium name="The Broad Institute Genome Sequencing Platform"/>
            <person name="Earl A."/>
            <person name="Ward D."/>
            <person name="Feldgarden M."/>
            <person name="Gevers D."/>
            <person name="Izard J."/>
            <person name="Ganesan A."/>
            <person name="Blanton J.M."/>
            <person name="Baranova O.V."/>
            <person name="Tanner A.C."/>
            <person name="Dewhirst F.E."/>
            <person name="Young S.K."/>
            <person name="Zeng Q."/>
            <person name="Gargeya S."/>
            <person name="Fitzgerald M."/>
            <person name="Haas B."/>
            <person name="Abouelleil A."/>
            <person name="Alvarado L."/>
            <person name="Arachchi H.M."/>
            <person name="Berlin A."/>
            <person name="Brown A."/>
            <person name="Chapman S.B."/>
            <person name="Chen Z."/>
            <person name="Dunbar C."/>
            <person name="Freedman E."/>
            <person name="Gearin G."/>
            <person name="Gellesch M."/>
            <person name="Goldberg J."/>
            <person name="Griggs A."/>
            <person name="Gujja S."/>
            <person name="Heiman D."/>
            <person name="Howarth C."/>
            <person name="Larson L."/>
            <person name="Lui A."/>
            <person name="MacDonald P.J.P."/>
            <person name="Montmayeur A."/>
            <person name="Murphy C."/>
            <person name="Neiman D."/>
            <person name="Pearson M."/>
            <person name="Priest M."/>
            <person name="Roberts A."/>
            <person name="Saif S."/>
            <person name="Shea T."/>
            <person name="Shenoy N."/>
            <person name="Sisk P."/>
            <person name="Stolte C."/>
            <person name="Sykes S."/>
            <person name="Wortman J."/>
            <person name="Nusbaum C."/>
            <person name="Birren B."/>
        </authorList>
    </citation>
    <scope>NUCLEOTIDE SEQUENCE [LARGE SCALE GENOMIC DNA]</scope>
    <source>
        <strain evidence="15 16">F0398</strain>
    </source>
</reference>
<dbReference type="Gene3D" id="6.10.250.1580">
    <property type="match status" value="1"/>
</dbReference>
<name>A0ABN0DT02_9FIRM</name>
<accession>A0ABN0DT02</accession>
<dbReference type="InterPro" id="IPR002146">
    <property type="entry name" value="ATP_synth_b/b'su_bac/chlpt"/>
</dbReference>
<keyword evidence="8 12" id="KW-0472">Membrane</keyword>
<keyword evidence="16" id="KW-1185">Reference proteome</keyword>
<dbReference type="RefSeq" id="WP_006694983.1">
    <property type="nucleotide sequence ID" value="NZ_JH376857.1"/>
</dbReference>
<evidence type="ECO:0000256" key="6">
    <source>
        <dbReference type="ARBA" id="ARBA00022989"/>
    </source>
</evidence>
<evidence type="ECO:0000256" key="8">
    <source>
        <dbReference type="ARBA" id="ARBA00023136"/>
    </source>
</evidence>
<proteinExistence type="inferred from homology"/>
<keyword evidence="7 12" id="KW-0406">Ion transport</keyword>
<comment type="subcellular location">
    <subcellularLocation>
        <location evidence="12">Cell membrane</location>
        <topology evidence="12">Single-pass membrane protein</topology>
    </subcellularLocation>
    <subcellularLocation>
        <location evidence="11">Endomembrane system</location>
        <topology evidence="11">Single-pass membrane protein</topology>
    </subcellularLocation>
</comment>
<comment type="caution">
    <text evidence="15">The sequence shown here is derived from an EMBL/GenBank/DDBJ whole genome shotgun (WGS) entry which is preliminary data.</text>
</comment>
<keyword evidence="5 12" id="KW-0375">Hydrogen ion transport</keyword>
<dbReference type="InterPro" id="IPR005864">
    <property type="entry name" value="ATP_synth_F0_bsu_bac"/>
</dbReference>
<evidence type="ECO:0000256" key="9">
    <source>
        <dbReference type="ARBA" id="ARBA00023310"/>
    </source>
</evidence>
<evidence type="ECO:0000256" key="4">
    <source>
        <dbReference type="ARBA" id="ARBA00022692"/>
    </source>
</evidence>
<evidence type="ECO:0000256" key="10">
    <source>
        <dbReference type="ARBA" id="ARBA00025198"/>
    </source>
</evidence>
<dbReference type="Pfam" id="PF00430">
    <property type="entry name" value="ATP-synt_B"/>
    <property type="match status" value="1"/>
</dbReference>
<dbReference type="EMBL" id="ADGH01000003">
    <property type="protein sequence ID" value="EHG26090.1"/>
    <property type="molecule type" value="Genomic_DNA"/>
</dbReference>
<keyword evidence="12" id="KW-1003">Cell membrane</keyword>
<comment type="function">
    <text evidence="12">Component of the F(0) channel, it forms part of the peripheral stalk, linking F(1) to F(0).</text>
</comment>
<dbReference type="NCBIfam" id="TIGR01144">
    <property type="entry name" value="ATP_synt_b"/>
    <property type="match status" value="1"/>
</dbReference>
<keyword evidence="3 12" id="KW-0138">CF(0)</keyword>
<dbReference type="InterPro" id="IPR028987">
    <property type="entry name" value="ATP_synth_B-like_membr_sf"/>
</dbReference>
<dbReference type="SUPFAM" id="SSF81573">
    <property type="entry name" value="F1F0 ATP synthase subunit B, membrane domain"/>
    <property type="match status" value="1"/>
</dbReference>
<dbReference type="PANTHER" id="PTHR33445:SF2">
    <property type="entry name" value="ATP SYNTHASE SUBUNIT B', CHLOROPLASTIC"/>
    <property type="match status" value="1"/>
</dbReference>
<evidence type="ECO:0000256" key="7">
    <source>
        <dbReference type="ARBA" id="ARBA00023065"/>
    </source>
</evidence>
<keyword evidence="9 12" id="KW-0066">ATP synthesis</keyword>
<dbReference type="HAMAP" id="MF_01398">
    <property type="entry name" value="ATP_synth_b_bprime"/>
    <property type="match status" value="1"/>
</dbReference>
<feature type="transmembrane region" description="Helical" evidence="12">
    <location>
        <begin position="15"/>
        <end position="34"/>
    </location>
</feature>
<evidence type="ECO:0000256" key="12">
    <source>
        <dbReference type="HAMAP-Rule" id="MF_01398"/>
    </source>
</evidence>
<evidence type="ECO:0000256" key="1">
    <source>
        <dbReference type="ARBA" id="ARBA00005513"/>
    </source>
</evidence>